<dbReference type="PANTHER" id="PTHR10566:SF113">
    <property type="entry name" value="PROTEIN ACTIVITY OF BC1 COMPLEX KINASE 7, CHLOROPLASTIC"/>
    <property type="match status" value="1"/>
</dbReference>
<evidence type="ECO:0000256" key="1">
    <source>
        <dbReference type="ARBA" id="ARBA00009670"/>
    </source>
</evidence>
<proteinExistence type="inferred from homology"/>
<dbReference type="EMBL" id="BGKI01000010">
    <property type="protein sequence ID" value="GBH34886.1"/>
    <property type="molecule type" value="Genomic_DNA"/>
</dbReference>
<organism evidence="4 5">
    <name type="scientific">Nitrosopumilus zosterae</name>
    <dbReference type="NCBI Taxonomy" id="718286"/>
    <lineage>
        <taxon>Archaea</taxon>
        <taxon>Nitrososphaerota</taxon>
        <taxon>Nitrososphaeria</taxon>
        <taxon>Nitrosopumilales</taxon>
        <taxon>Nitrosopumilaceae</taxon>
        <taxon>Nitrosopumilus</taxon>
    </lineage>
</organism>
<accession>A0A2S2KTC5</accession>
<keyword evidence="2" id="KW-0472">Membrane</keyword>
<dbReference type="Pfam" id="PF03109">
    <property type="entry name" value="ABC1"/>
    <property type="match status" value="1"/>
</dbReference>
<feature type="transmembrane region" description="Helical" evidence="2">
    <location>
        <begin position="496"/>
        <end position="514"/>
    </location>
</feature>
<keyword evidence="5" id="KW-1185">Reference proteome</keyword>
<keyword evidence="2" id="KW-0812">Transmembrane</keyword>
<dbReference type="GO" id="GO:0004672">
    <property type="term" value="F:protein kinase activity"/>
    <property type="evidence" value="ECO:0007669"/>
    <property type="project" value="InterPro"/>
</dbReference>
<dbReference type="PROSITE" id="PS50011">
    <property type="entry name" value="PROTEIN_KINASE_DOM"/>
    <property type="match status" value="1"/>
</dbReference>
<name>A0A2S2KTC5_9ARCH</name>
<sequence>MSTTRTIFILIKLFPSILALRKDRKKWIYHEGNEIDLEQFRKNARKVLDTFISLGPVYIKLGQWLSSRADILPQPYLEELSKLQDSVPAAPFDQAKSVIEKDLGPINETFDQIDPNSISGASLGQVYRGSISGKQIVIKVKRPGIEKIVAEDIKVLKKILPLALRFVDPNLRYSARAMLSQFIETIHEEMDYTNESENLKKIKHDLENNNKVVVPSVYDEHSSKNVLTMEYLPGIKITNVEALNEKGIDRQKLVIDVHKVFFTMLLKHSIFHADPHPGNISVTDDGKLILYDYGMVGRLDNETRLRLIRLYLALVEKDPPRTVNAMYDLGMLTPDFNRSVIEKGIELTVRAMHGKKPDEMEVESLMELANKTMSKFPFILPKNLALYMRMASIIEGIYKTHKVNFKFVKILREILEEESLIKDAYIEEIKHSFERFAKSIDATISIAPELKKYLDDNRSLNLLNTKPKSNILLSGSILSAAIFIGSSFLYTTNESIGITGMIGSLVIMSIFAIFRKR</sequence>
<feature type="transmembrane region" description="Helical" evidence="2">
    <location>
        <begin position="471"/>
        <end position="490"/>
    </location>
</feature>
<reference evidence="4 5" key="1">
    <citation type="submission" date="2018-05" db="EMBL/GenBank/DDBJ databases">
        <title>genome sequencing of Nitrosopumilus sp. NM25.</title>
        <authorList>
            <person name="Mori K."/>
            <person name="Nakagawa T."/>
        </authorList>
    </citation>
    <scope>NUCLEOTIDE SEQUENCE [LARGE SCALE GENOMIC DNA]</scope>
    <source>
        <strain evidence="4 5">NM25</strain>
    </source>
</reference>
<dbReference type="PANTHER" id="PTHR10566">
    <property type="entry name" value="CHAPERONE-ACTIVITY OF BC1 COMPLEX CABC1 -RELATED"/>
    <property type="match status" value="1"/>
</dbReference>
<protein>
    <submittedName>
        <fullName evidence="4">Membrane protein</fullName>
    </submittedName>
</protein>
<comment type="caution">
    <text evidence="4">The sequence shown here is derived from an EMBL/GenBank/DDBJ whole genome shotgun (WGS) entry which is preliminary data.</text>
</comment>
<dbReference type="Proteomes" id="UP000245829">
    <property type="component" value="Unassembled WGS sequence"/>
</dbReference>
<evidence type="ECO:0000259" key="3">
    <source>
        <dbReference type="PROSITE" id="PS50011"/>
    </source>
</evidence>
<dbReference type="InterPro" id="IPR004147">
    <property type="entry name" value="ABC1_dom"/>
</dbReference>
<dbReference type="RefSeq" id="WP_109877502.1">
    <property type="nucleotide sequence ID" value="NZ_AP026695.1"/>
</dbReference>
<comment type="similarity">
    <text evidence="1">Belongs to the protein kinase superfamily. ADCK protein kinase family.</text>
</comment>
<dbReference type="InterPro" id="IPR050154">
    <property type="entry name" value="UbiB_kinase"/>
</dbReference>
<feature type="domain" description="Protein kinase" evidence="3">
    <location>
        <begin position="112"/>
        <end position="434"/>
    </location>
</feature>
<dbReference type="GO" id="GO:0005524">
    <property type="term" value="F:ATP binding"/>
    <property type="evidence" value="ECO:0007669"/>
    <property type="project" value="InterPro"/>
</dbReference>
<dbReference type="AlphaFoldDB" id="A0A2S2KTC5"/>
<dbReference type="SUPFAM" id="SSF56112">
    <property type="entry name" value="Protein kinase-like (PK-like)"/>
    <property type="match status" value="1"/>
</dbReference>
<dbReference type="InterPro" id="IPR000719">
    <property type="entry name" value="Prot_kinase_dom"/>
</dbReference>
<evidence type="ECO:0000313" key="4">
    <source>
        <dbReference type="EMBL" id="GBH34886.1"/>
    </source>
</evidence>
<keyword evidence="2" id="KW-1133">Transmembrane helix</keyword>
<dbReference type="InterPro" id="IPR011009">
    <property type="entry name" value="Kinase-like_dom_sf"/>
</dbReference>
<dbReference type="GeneID" id="76208308"/>
<evidence type="ECO:0000313" key="5">
    <source>
        <dbReference type="Proteomes" id="UP000245829"/>
    </source>
</evidence>
<dbReference type="CDD" id="cd05121">
    <property type="entry name" value="ABC1_ADCK3-like"/>
    <property type="match status" value="1"/>
</dbReference>
<evidence type="ECO:0000256" key="2">
    <source>
        <dbReference type="SAM" id="Phobius"/>
    </source>
</evidence>
<dbReference type="OrthoDB" id="8087at2157"/>
<gene>
    <name evidence="4" type="ORF">NZNM25_16770</name>
</gene>